<comment type="caution">
    <text evidence="3">The sequence shown here is derived from an EMBL/GenBank/DDBJ whole genome shotgun (WGS) entry which is preliminary data.</text>
</comment>
<dbReference type="SUPFAM" id="SSF52540">
    <property type="entry name" value="P-loop containing nucleoside triphosphate hydrolases"/>
    <property type="match status" value="1"/>
</dbReference>
<dbReference type="Gene3D" id="3.40.50.300">
    <property type="entry name" value="P-loop containing nucleotide triphosphate hydrolases"/>
    <property type="match status" value="1"/>
</dbReference>
<dbReference type="InterPro" id="IPR049945">
    <property type="entry name" value="AAA_22"/>
</dbReference>
<dbReference type="GO" id="GO:0005524">
    <property type="term" value="F:ATP binding"/>
    <property type="evidence" value="ECO:0007669"/>
    <property type="project" value="UniProtKB-KW"/>
</dbReference>
<sequence length="517" mass="58355">MMMKINQHIPSILVGKGRIEQATYRDPELPNYRDNPLIEALPAILTQDETAELLADYPDYDKEQRTMPAHLRLHLIQNALQFFAPLPVHFDLEQRFSRMIRVGYQARNPAINGFWGDVQTRVQSLRTTRQSSRSTATGFTIVGISGVGKTTSIEAILSLYPQVILHHCYRENNFSFTQIVWLKLDCPFDGSIKGLCLNFFQAVDDLLGTRYYENYASGRKTVDELLPRMALVASLHSIGVLVIDEIQHLSQAKSGGSSKMLNFFVQLINTIGLPVVLVGTYKAISVLSGEFRQTRRGTGQGDLVWDRMKKDEIWDWFLECLWGYQYVQKRSKLTPELSDALYEVTQGITDFAVKVYMLAQIRAIAMGEETVTAQEIRLVAQESLRMANPILQALRTGDTRILHTVEDVHPIDLDSFLQEAQSKLNKAEQLQALSRTRNKSSPEKPSPTQTTFQPETGTKSVETPPKTSRTRKKKKLAADSLPAIAAMGEKQKLTAYDSIREAGLIRPATEYLQEEVS</sequence>
<name>A0ABU5TRR2_9CYAN</name>
<feature type="region of interest" description="Disordered" evidence="1">
    <location>
        <begin position="433"/>
        <end position="481"/>
    </location>
</feature>
<organism evidence="3 4">
    <name type="scientific">Limnoraphis robusta CCNP1315</name>
    <dbReference type="NCBI Taxonomy" id="3110306"/>
    <lineage>
        <taxon>Bacteria</taxon>
        <taxon>Bacillati</taxon>
        <taxon>Cyanobacteriota</taxon>
        <taxon>Cyanophyceae</taxon>
        <taxon>Oscillatoriophycideae</taxon>
        <taxon>Oscillatoriales</taxon>
        <taxon>Sirenicapillariaceae</taxon>
        <taxon>Limnoraphis</taxon>
    </lineage>
</organism>
<reference evidence="3 4" key="1">
    <citation type="submission" date="2023-12" db="EMBL/GenBank/DDBJ databases">
        <title>Baltic Sea Cyanobacteria.</title>
        <authorList>
            <person name="Delbaje E."/>
            <person name="Fewer D.P."/>
            <person name="Shishido T.K."/>
        </authorList>
    </citation>
    <scope>NUCLEOTIDE SEQUENCE [LARGE SCALE GENOMIC DNA]</scope>
    <source>
        <strain evidence="3 4">CCNP 1315</strain>
    </source>
</reference>
<keyword evidence="3" id="KW-0547">Nucleotide-binding</keyword>
<keyword evidence="4" id="KW-1185">Reference proteome</keyword>
<evidence type="ECO:0000313" key="4">
    <source>
        <dbReference type="Proteomes" id="UP001301728"/>
    </source>
</evidence>
<accession>A0ABU5TRR2</accession>
<gene>
    <name evidence="3" type="ORF">VB854_00030</name>
</gene>
<evidence type="ECO:0000259" key="2">
    <source>
        <dbReference type="Pfam" id="PF13401"/>
    </source>
</evidence>
<feature type="domain" description="ORC1/DEAH AAA+ ATPase" evidence="2">
    <location>
        <begin position="135"/>
        <end position="284"/>
    </location>
</feature>
<evidence type="ECO:0000313" key="3">
    <source>
        <dbReference type="EMBL" id="MEA5517326.1"/>
    </source>
</evidence>
<keyword evidence="3" id="KW-0067">ATP-binding</keyword>
<proteinExistence type="predicted"/>
<feature type="compositionally biased region" description="Polar residues" evidence="1">
    <location>
        <begin position="446"/>
        <end position="461"/>
    </location>
</feature>
<dbReference type="Pfam" id="PF13401">
    <property type="entry name" value="AAA_22"/>
    <property type="match status" value="1"/>
</dbReference>
<dbReference type="RefSeq" id="WP_323219219.1">
    <property type="nucleotide sequence ID" value="NZ_JAYGHT010000001.1"/>
</dbReference>
<dbReference type="InterPro" id="IPR027417">
    <property type="entry name" value="P-loop_NTPase"/>
</dbReference>
<dbReference type="EMBL" id="JAYGHT010000001">
    <property type="protein sequence ID" value="MEA5517326.1"/>
    <property type="molecule type" value="Genomic_DNA"/>
</dbReference>
<protein>
    <submittedName>
        <fullName evidence="3">ATP-binding protein</fullName>
    </submittedName>
</protein>
<dbReference type="Proteomes" id="UP001301728">
    <property type="component" value="Unassembled WGS sequence"/>
</dbReference>
<evidence type="ECO:0000256" key="1">
    <source>
        <dbReference type="SAM" id="MobiDB-lite"/>
    </source>
</evidence>